<proteinExistence type="predicted"/>
<dbReference type="PANTHER" id="PTHR36839:SF1">
    <property type="entry name" value="METALLO-BETA-LACTAMASE FAMILY PROTEIN (AFU_ORTHOLOGUE AFUA_5G12770)"/>
    <property type="match status" value="1"/>
</dbReference>
<organism evidence="2 3">
    <name type="scientific">Gimesia maris</name>
    <dbReference type="NCBI Taxonomy" id="122"/>
    <lineage>
        <taxon>Bacteria</taxon>
        <taxon>Pseudomonadati</taxon>
        <taxon>Planctomycetota</taxon>
        <taxon>Planctomycetia</taxon>
        <taxon>Planctomycetales</taxon>
        <taxon>Planctomycetaceae</taxon>
        <taxon>Gimesia</taxon>
    </lineage>
</organism>
<protein>
    <submittedName>
        <fullName evidence="2">MBL fold metallo-hydrolase</fullName>
    </submittedName>
</protein>
<evidence type="ECO:0000313" key="2">
    <source>
        <dbReference type="EMBL" id="HCO26498.1"/>
    </source>
</evidence>
<dbReference type="PANTHER" id="PTHR36839">
    <property type="entry name" value="METALLO-BETA-LACTAMASE FAMILY PROTEIN (AFU_ORTHOLOGUE AFUA_5G12770)"/>
    <property type="match status" value="1"/>
</dbReference>
<dbReference type="Gene3D" id="3.60.15.10">
    <property type="entry name" value="Ribonuclease Z/Hydroxyacylglutathione hydrolase-like"/>
    <property type="match status" value="1"/>
</dbReference>
<keyword evidence="2" id="KW-0378">Hydrolase</keyword>
<dbReference type="Proteomes" id="UP000263642">
    <property type="component" value="Unassembled WGS sequence"/>
</dbReference>
<name>A0A3D3REH1_9PLAN</name>
<evidence type="ECO:0000313" key="3">
    <source>
        <dbReference type="Proteomes" id="UP000263642"/>
    </source>
</evidence>
<reference evidence="2 3" key="1">
    <citation type="journal article" date="2018" name="Nat. Biotechnol.">
        <title>A standardized bacterial taxonomy based on genome phylogeny substantially revises the tree of life.</title>
        <authorList>
            <person name="Parks D.H."/>
            <person name="Chuvochina M."/>
            <person name="Waite D.W."/>
            <person name="Rinke C."/>
            <person name="Skarshewski A."/>
            <person name="Chaumeil P.A."/>
            <person name="Hugenholtz P."/>
        </authorList>
    </citation>
    <scope>NUCLEOTIDE SEQUENCE [LARGE SCALE GENOMIC DNA]</scope>
    <source>
        <strain evidence="2">UBA9375</strain>
    </source>
</reference>
<accession>A0A3D3REH1</accession>
<dbReference type="SUPFAM" id="SSF56281">
    <property type="entry name" value="Metallo-hydrolase/oxidoreductase"/>
    <property type="match status" value="1"/>
</dbReference>
<gene>
    <name evidence="2" type="ORF">DIT97_27090</name>
</gene>
<evidence type="ECO:0000259" key="1">
    <source>
        <dbReference type="SMART" id="SM00849"/>
    </source>
</evidence>
<dbReference type="EMBL" id="DQAY01000162">
    <property type="protein sequence ID" value="HCO26498.1"/>
    <property type="molecule type" value="Genomic_DNA"/>
</dbReference>
<dbReference type="InterPro" id="IPR036866">
    <property type="entry name" value="RibonucZ/Hydroxyglut_hydro"/>
</dbReference>
<dbReference type="SMART" id="SM00849">
    <property type="entry name" value="Lactamase_B"/>
    <property type="match status" value="1"/>
</dbReference>
<comment type="caution">
    <text evidence="2">The sequence shown here is derived from an EMBL/GenBank/DDBJ whole genome shotgun (WGS) entry which is preliminary data.</text>
</comment>
<dbReference type="GO" id="GO:0016787">
    <property type="term" value="F:hydrolase activity"/>
    <property type="evidence" value="ECO:0007669"/>
    <property type="project" value="UniProtKB-KW"/>
</dbReference>
<dbReference type="InterPro" id="IPR001279">
    <property type="entry name" value="Metallo-B-lactamas"/>
</dbReference>
<sequence>MPHYICTNCGTQYAETVQPPEECTICIEEREFVAWEGQKWTTSDQLAKSHRNVFCQEEKGLSGIGMEPSFAIGQRGLLITHPEGNVLWDCISLLDDSLVEMLNGIGGLSAIAISHPHYYSCMMEWAETFDCPVFLHHADRKWVMRSGPAIEYWEGDRKNIGAGLTLIRCGGHFDGGTVLHWPAGAGGKGVLLSGDIIHVVQDRRWVSFMYSYPNLIPLSASKVRQIVNCVEPFEFDRIYGAWWGKTVSSNAKAAVDRSARRYIQHLQE</sequence>
<dbReference type="AlphaFoldDB" id="A0A3D3REH1"/>
<feature type="domain" description="Metallo-beta-lactamase" evidence="1">
    <location>
        <begin position="73"/>
        <end position="242"/>
    </location>
</feature>